<gene>
    <name evidence="2" type="ORF">SDC9_66095</name>
</gene>
<proteinExistence type="predicted"/>
<sequence length="90" mass="9774">MHSQKLQPSAHHQRVGLAHIVRLLSRGQLDGSQQRPAGRGNPGLRGAGQVVIGGDQLCACVHQPDGFCNHGKAISRRFPHHDVIRVHVVN</sequence>
<organism evidence="2">
    <name type="scientific">bioreactor metagenome</name>
    <dbReference type="NCBI Taxonomy" id="1076179"/>
    <lineage>
        <taxon>unclassified sequences</taxon>
        <taxon>metagenomes</taxon>
        <taxon>ecological metagenomes</taxon>
    </lineage>
</organism>
<feature type="region of interest" description="Disordered" evidence="1">
    <location>
        <begin position="28"/>
        <end position="47"/>
    </location>
</feature>
<accession>A0A644XUA8</accession>
<dbReference type="EMBL" id="VSSQ01003219">
    <property type="protein sequence ID" value="MPM19669.1"/>
    <property type="molecule type" value="Genomic_DNA"/>
</dbReference>
<dbReference type="AlphaFoldDB" id="A0A644XUA8"/>
<evidence type="ECO:0000256" key="1">
    <source>
        <dbReference type="SAM" id="MobiDB-lite"/>
    </source>
</evidence>
<name>A0A644XUA8_9ZZZZ</name>
<comment type="caution">
    <text evidence="2">The sequence shown here is derived from an EMBL/GenBank/DDBJ whole genome shotgun (WGS) entry which is preliminary data.</text>
</comment>
<reference evidence="2" key="1">
    <citation type="submission" date="2019-08" db="EMBL/GenBank/DDBJ databases">
        <authorList>
            <person name="Kucharzyk K."/>
            <person name="Murdoch R.W."/>
            <person name="Higgins S."/>
            <person name="Loffler F."/>
        </authorList>
    </citation>
    <scope>NUCLEOTIDE SEQUENCE</scope>
</reference>
<evidence type="ECO:0000313" key="2">
    <source>
        <dbReference type="EMBL" id="MPM19669.1"/>
    </source>
</evidence>
<protein>
    <submittedName>
        <fullName evidence="2">Uncharacterized protein</fullName>
    </submittedName>
</protein>